<feature type="region of interest" description="Disordered" evidence="10">
    <location>
        <begin position="1079"/>
        <end position="1109"/>
    </location>
</feature>
<evidence type="ECO:0000256" key="1">
    <source>
        <dbReference type="ARBA" id="ARBA00004651"/>
    </source>
</evidence>
<evidence type="ECO:0000256" key="4">
    <source>
        <dbReference type="ARBA" id="ARBA00022737"/>
    </source>
</evidence>
<comment type="subcellular location">
    <subcellularLocation>
        <location evidence="1">Cell membrane</location>
        <topology evidence="1">Multi-pass membrane protein</topology>
    </subcellularLocation>
</comment>
<evidence type="ECO:0000256" key="7">
    <source>
        <dbReference type="ARBA" id="ARBA00022989"/>
    </source>
</evidence>
<evidence type="ECO:0000256" key="8">
    <source>
        <dbReference type="ARBA" id="ARBA00023136"/>
    </source>
</evidence>
<organism evidence="13">
    <name type="scientific">uncultured Mycobacterium sp</name>
    <dbReference type="NCBI Taxonomy" id="171292"/>
    <lineage>
        <taxon>Bacteria</taxon>
        <taxon>Bacillati</taxon>
        <taxon>Actinomycetota</taxon>
        <taxon>Actinomycetes</taxon>
        <taxon>Mycobacteriales</taxon>
        <taxon>Mycobacteriaceae</taxon>
        <taxon>Mycobacterium</taxon>
        <taxon>environmental samples</taxon>
    </lineage>
</organism>
<proteinExistence type="predicted"/>
<gene>
    <name evidence="13" type="ORF">MHPYR_340016</name>
</gene>
<feature type="transmembrane region" description="Helical" evidence="11">
    <location>
        <begin position="68"/>
        <end position="88"/>
    </location>
</feature>
<dbReference type="Gene3D" id="3.40.50.300">
    <property type="entry name" value="P-loop containing nucleotide triphosphate hydrolases"/>
    <property type="match status" value="4"/>
</dbReference>
<evidence type="ECO:0000256" key="9">
    <source>
        <dbReference type="PROSITE-ProRule" id="PRU00289"/>
    </source>
</evidence>
<evidence type="ECO:0000259" key="12">
    <source>
        <dbReference type="PROSITE" id="PS50901"/>
    </source>
</evidence>
<keyword evidence="3 11" id="KW-0812">Transmembrane</keyword>
<dbReference type="SUPFAM" id="SSF52540">
    <property type="entry name" value="P-loop containing nucleoside triphosphate hydrolases"/>
    <property type="match status" value="1"/>
</dbReference>
<dbReference type="InterPro" id="IPR050206">
    <property type="entry name" value="FtsK/SpoIIIE/SftA"/>
</dbReference>
<accession>A0A1Y5PD36</accession>
<keyword evidence="5 9" id="KW-0547">Nucleotide-binding</keyword>
<keyword evidence="7 11" id="KW-1133">Transmembrane helix</keyword>
<keyword evidence="8 11" id="KW-0472">Membrane</keyword>
<feature type="domain" description="FtsK" evidence="12">
    <location>
        <begin position="505"/>
        <end position="708"/>
    </location>
</feature>
<keyword evidence="2" id="KW-1003">Cell membrane</keyword>
<dbReference type="PROSITE" id="PS50901">
    <property type="entry name" value="FTSK"/>
    <property type="match status" value="2"/>
</dbReference>
<evidence type="ECO:0000256" key="6">
    <source>
        <dbReference type="ARBA" id="ARBA00022840"/>
    </source>
</evidence>
<evidence type="ECO:0000256" key="10">
    <source>
        <dbReference type="SAM" id="MobiDB-lite"/>
    </source>
</evidence>
<keyword evidence="4" id="KW-0677">Repeat</keyword>
<keyword evidence="13" id="KW-0132">Cell division</keyword>
<dbReference type="GO" id="GO:0003677">
    <property type="term" value="F:DNA binding"/>
    <property type="evidence" value="ECO:0007669"/>
    <property type="project" value="InterPro"/>
</dbReference>
<dbReference type="GO" id="GO:0051301">
    <property type="term" value="P:cell division"/>
    <property type="evidence" value="ECO:0007669"/>
    <property type="project" value="UniProtKB-KW"/>
</dbReference>
<dbReference type="GO" id="GO:0005886">
    <property type="term" value="C:plasma membrane"/>
    <property type="evidence" value="ECO:0007669"/>
    <property type="project" value="UniProtKB-SubCell"/>
</dbReference>
<dbReference type="PANTHER" id="PTHR22683">
    <property type="entry name" value="SPORULATION PROTEIN RELATED"/>
    <property type="match status" value="1"/>
</dbReference>
<dbReference type="InterPro" id="IPR027417">
    <property type="entry name" value="P-loop_NTPase"/>
</dbReference>
<dbReference type="NCBIfam" id="TIGR03925">
    <property type="entry name" value="T7SS_EccC_b"/>
    <property type="match status" value="1"/>
</dbReference>
<dbReference type="Pfam" id="PF01580">
    <property type="entry name" value="FtsK_SpoIIIE"/>
    <property type="match status" value="3"/>
</dbReference>
<dbReference type="EMBL" id="FLQS01000028">
    <property type="protein sequence ID" value="SBS76607.1"/>
    <property type="molecule type" value="Genomic_DNA"/>
</dbReference>
<feature type="binding site" evidence="9">
    <location>
        <begin position="898"/>
        <end position="905"/>
    </location>
    <ligand>
        <name>ATP</name>
        <dbReference type="ChEBI" id="CHEBI:30616"/>
    </ligand>
</feature>
<feature type="binding site" evidence="9">
    <location>
        <begin position="528"/>
        <end position="535"/>
    </location>
    <ligand>
        <name>ATP</name>
        <dbReference type="ChEBI" id="CHEBI:30616"/>
    </ligand>
</feature>
<feature type="region of interest" description="Disordered" evidence="10">
    <location>
        <begin position="401"/>
        <end position="420"/>
    </location>
</feature>
<feature type="transmembrane region" description="Helical" evidence="11">
    <location>
        <begin position="40"/>
        <end position="61"/>
    </location>
</feature>
<evidence type="ECO:0000256" key="2">
    <source>
        <dbReference type="ARBA" id="ARBA00022475"/>
    </source>
</evidence>
<sequence length="1422" mass="155219">MVTTHPFVRPGDPVPPPKTGGGKIKLEPAIVAPIPPPRSIWGIVLPVMLVVGIVGLIVVMYASGARQLAGGFGLFGGMAAFSAVGLVVRNRGASKKMSWGELTARRRKWFSNQDDTRDEVNVQRKRQWDHRQHFHWEPEELISVSGWVRQWERDPASDMFSVVRVGIGKVKLAMTLEKPEIAPAADLEPATGHALRKFLNAQEYVDGMPKTIWLQRFPGMSIVGDLDEGRALTRAMVCQLAAFHSPADVQIIVVSSAPTQWDWTKWLPHVQHEVRRDGCGERRLLFSSPAELEAFLDEDPAGARQAWTQPSSGLSAGAPSALPLRIVIDDNCGTPEDWAGLTGATGYAGTCFIRLATAEPPRPGAAVAAGARYWVGFAPDTTYRISEGMLRKRVTTADRYGDARSADQYSQNSPKSDEGDDAFYATADLMSVDDAERFARSLARYRAKDVAGVTVSAQDIEQRTVLDVVSVPDPRKLDLDRLWAPTRTQGSQWLRFPIGTFTDTGEIAEINLREGSQGGMGMHGLFIGTTGAGKTEGLITEVAAACLTHSTDVLNIVFTDFKLKSAAGMIERFPHVLAAVSNLAEEKHLVGRLYDTLDGELDRRGEMIAALDDCPDVTTYNQRRLQDPSLPPIPALWVITDEYNEVFADPIYGPKFRRLYLRIARVGRSLHVFLKLVGQTKDTQNLRDITKLLGYSIAARTGTEEESRAGIGDSRAAHIAPSGEEGTAYLRVGLREPRKFRYFFTSGDFVPGGDGIDAIAAPKRAAAEFMPRLFTAGETIDVDGKLTAQPAPDEGSVLPLRREPAEKPIKMVTAITESLQSALREGRIPVPRPIWLPVLNEPKPADELATRWRGRPWYVDYGNNPGLSMPVALADYPRGARQEVHCLDLLRDNALIVAAPNRGASTAIMTLVTTGALLYRPERVQFYCIASSGPQLARLGDLPHVATVVAGSDSEGVGRVVATIEAIAASRDRIFTTQRLDMDKVRAVKFGTGYGGAINPAETEAARSVSGGEIVLVIDGWKNFSEAYPDLATRVATLMRARNYGIRVVYSHTSSISGLPMPVKTETGQTLELKLISEHDTSIKRDPRDPERNPVREVPDVPGRGLTPTGHHLMVGAPILAEPPREASEPDSAGRPLEGDQLAAVVARVAGVHQRSTVARLPEMVLLSDVLAGITEPLLRGVVPFGLAESNLAESPLVPACVDFAENPHVVATGLAQSGLTTWLRAMMLGIMRSYRPDEATIILIDPRRTSVGVVPEENWLASYAQTPERIRTVIADLCQILDERMPPPGASQQELATKRFWQGREFFVVVDGITTWQNMSNPMAQLTPYIEQSEDLGLHIVATAELRNWAFLSLQQSNVLGRVMGMQSPVLALNGHRSHGAVVPGVFAEPQREGKGKLISRHGIQGVLVGWSEPPVLARRR</sequence>
<dbReference type="PANTHER" id="PTHR22683:SF1">
    <property type="entry name" value="TYPE VII SECRETION SYSTEM PROTEIN ESSC"/>
    <property type="match status" value="1"/>
</dbReference>
<evidence type="ECO:0000256" key="5">
    <source>
        <dbReference type="ARBA" id="ARBA00022741"/>
    </source>
</evidence>
<dbReference type="InterPro" id="IPR023836">
    <property type="entry name" value="EccCa-like_Actinobacteria"/>
</dbReference>
<dbReference type="GO" id="GO:0005524">
    <property type="term" value="F:ATP binding"/>
    <property type="evidence" value="ECO:0007669"/>
    <property type="project" value="UniProtKB-UniRule"/>
</dbReference>
<evidence type="ECO:0000256" key="11">
    <source>
        <dbReference type="SAM" id="Phobius"/>
    </source>
</evidence>
<dbReference type="InterPro" id="IPR002543">
    <property type="entry name" value="FtsK_dom"/>
</dbReference>
<name>A0A1Y5PD36_9MYCO</name>
<keyword evidence="13" id="KW-0131">Cell cycle</keyword>
<keyword evidence="6 9" id="KW-0067">ATP-binding</keyword>
<dbReference type="InterPro" id="IPR023837">
    <property type="entry name" value="EccCb-like_Actinobacteria"/>
</dbReference>
<feature type="region of interest" description="Disordered" evidence="10">
    <location>
        <begin position="1"/>
        <end position="21"/>
    </location>
</feature>
<evidence type="ECO:0000313" key="13">
    <source>
        <dbReference type="EMBL" id="SBS76607.1"/>
    </source>
</evidence>
<feature type="domain" description="FtsK" evidence="12">
    <location>
        <begin position="881"/>
        <end position="1082"/>
    </location>
</feature>
<reference evidence="13" key="1">
    <citation type="submission" date="2016-03" db="EMBL/GenBank/DDBJ databases">
        <authorList>
            <person name="Ploux O."/>
        </authorList>
    </citation>
    <scope>NUCLEOTIDE SEQUENCE</scope>
    <source>
        <strain evidence="13">UC10</strain>
    </source>
</reference>
<dbReference type="NCBIfam" id="TIGR03924">
    <property type="entry name" value="T7SS_EccC_a"/>
    <property type="match status" value="1"/>
</dbReference>
<feature type="compositionally biased region" description="Basic and acidic residues" evidence="10">
    <location>
        <begin position="1079"/>
        <end position="1099"/>
    </location>
</feature>
<protein>
    <submittedName>
        <fullName evidence="13">Cell division protein FtsK/SpoIIIE</fullName>
    </submittedName>
</protein>
<evidence type="ECO:0000256" key="3">
    <source>
        <dbReference type="ARBA" id="ARBA00022692"/>
    </source>
</evidence>